<dbReference type="Proteomes" id="UP001183610">
    <property type="component" value="Unassembled WGS sequence"/>
</dbReference>
<dbReference type="RefSeq" id="WP_010271314.1">
    <property type="nucleotide sequence ID" value="NZ_JAVRER010000041.1"/>
</dbReference>
<evidence type="ECO:0000256" key="1">
    <source>
        <dbReference type="ARBA" id="ARBA00004651"/>
    </source>
</evidence>
<organism evidence="12 13">
    <name type="scientific">Streptomyces evansiae</name>
    <dbReference type="NCBI Taxonomy" id="3075535"/>
    <lineage>
        <taxon>Bacteria</taxon>
        <taxon>Bacillati</taxon>
        <taxon>Actinomycetota</taxon>
        <taxon>Actinomycetes</taxon>
        <taxon>Kitasatosporales</taxon>
        <taxon>Streptomycetaceae</taxon>
        <taxon>Streptomyces</taxon>
    </lineage>
</organism>
<feature type="binding site" evidence="10">
    <location>
        <position position="73"/>
    </location>
    <ligand>
        <name>Na(+)</name>
        <dbReference type="ChEBI" id="CHEBI:29101"/>
        <note>structural</note>
    </ligand>
</feature>
<keyword evidence="10" id="KW-0479">Metal-binding</keyword>
<keyword evidence="10" id="KW-0406">Ion transport</keyword>
<comment type="caution">
    <text evidence="12">The sequence shown here is derived from an EMBL/GenBank/DDBJ whole genome shotgun (WGS) entry which is preliminary data.</text>
</comment>
<evidence type="ECO:0000313" key="13">
    <source>
        <dbReference type="Proteomes" id="UP001183607"/>
    </source>
</evidence>
<dbReference type="GO" id="GO:0005886">
    <property type="term" value="C:plasma membrane"/>
    <property type="evidence" value="ECO:0007669"/>
    <property type="project" value="UniProtKB-SubCell"/>
</dbReference>
<protein>
    <recommendedName>
        <fullName evidence="10">Fluoride-specific ion channel FluC</fullName>
    </recommendedName>
</protein>
<dbReference type="EMBL" id="JAVRER010000041">
    <property type="protein sequence ID" value="MDT0418269.1"/>
    <property type="molecule type" value="Genomic_DNA"/>
</dbReference>
<evidence type="ECO:0000256" key="8">
    <source>
        <dbReference type="ARBA" id="ARBA00035585"/>
    </source>
</evidence>
<comment type="function">
    <text evidence="9 10">Fluoride-specific ion channel. Important for reducing fluoride concentration in the cell, thus reducing its toxicity.</text>
</comment>
<keyword evidence="3 10" id="KW-0812">Transmembrane</keyword>
<evidence type="ECO:0000256" key="5">
    <source>
        <dbReference type="ARBA" id="ARBA00023136"/>
    </source>
</evidence>
<evidence type="ECO:0000256" key="4">
    <source>
        <dbReference type="ARBA" id="ARBA00022989"/>
    </source>
</evidence>
<evidence type="ECO:0000256" key="7">
    <source>
        <dbReference type="ARBA" id="ARBA00035120"/>
    </source>
</evidence>
<proteinExistence type="inferred from homology"/>
<dbReference type="AlphaFoldDB" id="A0ABD5EA11"/>
<feature type="transmembrane region" description="Helical" evidence="10">
    <location>
        <begin position="66"/>
        <end position="83"/>
    </location>
</feature>
<dbReference type="GO" id="GO:0046872">
    <property type="term" value="F:metal ion binding"/>
    <property type="evidence" value="ECO:0007669"/>
    <property type="project" value="UniProtKB-KW"/>
</dbReference>
<keyword evidence="6 10" id="KW-0407">Ion channel</keyword>
<keyword evidence="14" id="KW-1185">Reference proteome</keyword>
<evidence type="ECO:0000256" key="2">
    <source>
        <dbReference type="ARBA" id="ARBA00022475"/>
    </source>
</evidence>
<dbReference type="InterPro" id="IPR003691">
    <property type="entry name" value="FluC"/>
</dbReference>
<feature type="transmembrane region" description="Helical" evidence="10">
    <location>
        <begin position="103"/>
        <end position="123"/>
    </location>
</feature>
<comment type="activity regulation">
    <text evidence="10">Na(+) is not transported, but it plays an essential structural role and its presence is essential for fluoride channel function.</text>
</comment>
<evidence type="ECO:0000256" key="10">
    <source>
        <dbReference type="HAMAP-Rule" id="MF_00454"/>
    </source>
</evidence>
<sequence length="124" mass="12916">MNWLLVVLGGALGAPTRFLVDRAVQRRQSTEFPWGTFTANTLGCLFLGVLTGALMTGEGGARYEDFVATGLCGALTTYSTFSWETVHLARTGQMVRAAGSAASTVLSGLGAVAVGLMVARAVWG</sequence>
<evidence type="ECO:0000313" key="12">
    <source>
        <dbReference type="EMBL" id="MDT0418269.1"/>
    </source>
</evidence>
<comment type="similarity">
    <text evidence="7 10">Belongs to the fluoride channel Fluc/FEX (TC 1.A.43) family.</text>
</comment>
<reference evidence="12" key="2">
    <citation type="submission" date="2024-03" db="EMBL/GenBank/DDBJ databases">
        <title>30 novel species of actinomycetes from the DSMZ collection.</title>
        <authorList>
            <person name="Nouioui I."/>
        </authorList>
    </citation>
    <scope>NUCLEOTIDE SEQUENCE</scope>
    <source>
        <strain evidence="11 14">DSM 41979</strain>
        <strain evidence="12">DSM 41982</strain>
    </source>
</reference>
<keyword evidence="10" id="KW-0915">Sodium</keyword>
<evidence type="ECO:0000313" key="11">
    <source>
        <dbReference type="EMBL" id="MDT0410395.1"/>
    </source>
</evidence>
<dbReference type="PANTHER" id="PTHR28259:SF1">
    <property type="entry name" value="FLUORIDE EXPORT PROTEIN 1-RELATED"/>
    <property type="match status" value="1"/>
</dbReference>
<evidence type="ECO:0000256" key="6">
    <source>
        <dbReference type="ARBA" id="ARBA00023303"/>
    </source>
</evidence>
<evidence type="ECO:0000256" key="9">
    <source>
        <dbReference type="ARBA" id="ARBA00049940"/>
    </source>
</evidence>
<keyword evidence="5 10" id="KW-0472">Membrane</keyword>
<dbReference type="NCBIfam" id="TIGR00494">
    <property type="entry name" value="crcB"/>
    <property type="match status" value="1"/>
</dbReference>
<evidence type="ECO:0000313" key="14">
    <source>
        <dbReference type="Proteomes" id="UP001183610"/>
    </source>
</evidence>
<dbReference type="GO" id="GO:0062054">
    <property type="term" value="F:fluoride channel activity"/>
    <property type="evidence" value="ECO:0007669"/>
    <property type="project" value="UniProtKB-UniRule"/>
</dbReference>
<gene>
    <name evidence="10 12" type="primary">crcB</name>
    <name evidence="10" type="synonym">fluC</name>
    <name evidence="12" type="ORF">RM574_22540</name>
    <name evidence="11" type="ORF">RM698_15175</name>
</gene>
<dbReference type="PANTHER" id="PTHR28259">
    <property type="entry name" value="FLUORIDE EXPORT PROTEIN 1-RELATED"/>
    <property type="match status" value="1"/>
</dbReference>
<dbReference type="GO" id="GO:0140114">
    <property type="term" value="P:cellular detoxification of fluoride"/>
    <property type="evidence" value="ECO:0007669"/>
    <property type="project" value="UniProtKB-UniRule"/>
</dbReference>
<comment type="subcellular location">
    <subcellularLocation>
        <location evidence="1 10">Cell membrane</location>
        <topology evidence="1 10">Multi-pass membrane protein</topology>
    </subcellularLocation>
</comment>
<feature type="transmembrane region" description="Helical" evidence="10">
    <location>
        <begin position="32"/>
        <end position="54"/>
    </location>
</feature>
<dbReference type="HAMAP" id="MF_00454">
    <property type="entry name" value="FluC"/>
    <property type="match status" value="1"/>
</dbReference>
<comment type="catalytic activity">
    <reaction evidence="8">
        <text>fluoride(in) = fluoride(out)</text>
        <dbReference type="Rhea" id="RHEA:76159"/>
        <dbReference type="ChEBI" id="CHEBI:17051"/>
    </reaction>
    <physiologicalReaction direction="left-to-right" evidence="8">
        <dbReference type="Rhea" id="RHEA:76160"/>
    </physiologicalReaction>
</comment>
<dbReference type="EMBL" id="JAVRET010000031">
    <property type="protein sequence ID" value="MDT0410395.1"/>
    <property type="molecule type" value="Genomic_DNA"/>
</dbReference>
<dbReference type="Pfam" id="PF02537">
    <property type="entry name" value="CRCB"/>
    <property type="match status" value="1"/>
</dbReference>
<keyword evidence="10" id="KW-0813">Transport</keyword>
<reference evidence="13" key="1">
    <citation type="submission" date="2023-07" db="EMBL/GenBank/DDBJ databases">
        <title>30 novel species of actinomycetes from the DSMZ collection.</title>
        <authorList>
            <person name="Nouioui I."/>
        </authorList>
    </citation>
    <scope>NUCLEOTIDE SEQUENCE [LARGE SCALE GENOMIC DNA]</scope>
    <source>
        <strain evidence="13">DSM 41982</strain>
    </source>
</reference>
<evidence type="ECO:0000256" key="3">
    <source>
        <dbReference type="ARBA" id="ARBA00022692"/>
    </source>
</evidence>
<dbReference type="Proteomes" id="UP001183607">
    <property type="component" value="Unassembled WGS sequence"/>
</dbReference>
<name>A0ABD5EA11_9ACTN</name>
<feature type="binding site" evidence="10">
    <location>
        <position position="76"/>
    </location>
    <ligand>
        <name>Na(+)</name>
        <dbReference type="ChEBI" id="CHEBI:29101"/>
        <note>structural</note>
    </ligand>
</feature>
<keyword evidence="4 10" id="KW-1133">Transmembrane helix</keyword>
<accession>A0ABD5EA11</accession>
<keyword evidence="2 10" id="KW-1003">Cell membrane</keyword>